<name>A0ABV5UTQ8_9MICC</name>
<comment type="caution">
    <text evidence="1">The sequence shown here is derived from an EMBL/GenBank/DDBJ whole genome shotgun (WGS) entry which is preliminary data.</text>
</comment>
<reference evidence="1 2" key="1">
    <citation type="submission" date="2024-09" db="EMBL/GenBank/DDBJ databases">
        <authorList>
            <person name="Sun Q."/>
            <person name="Mori K."/>
        </authorList>
    </citation>
    <scope>NUCLEOTIDE SEQUENCE [LARGE SCALE GENOMIC DNA]</scope>
    <source>
        <strain evidence="1 2">JCM 13519</strain>
    </source>
</reference>
<evidence type="ECO:0000313" key="2">
    <source>
        <dbReference type="Proteomes" id="UP001589536"/>
    </source>
</evidence>
<accession>A0ABV5UTQ8</accession>
<evidence type="ECO:0008006" key="3">
    <source>
        <dbReference type="Google" id="ProtNLM"/>
    </source>
</evidence>
<gene>
    <name evidence="1" type="ORF">ACFFPI_15900</name>
</gene>
<keyword evidence="2" id="KW-1185">Reference proteome</keyword>
<proteinExistence type="predicted"/>
<dbReference type="Proteomes" id="UP001589536">
    <property type="component" value="Unassembled WGS sequence"/>
</dbReference>
<dbReference type="EMBL" id="JBHMBH010000036">
    <property type="protein sequence ID" value="MFB9715586.1"/>
    <property type="molecule type" value="Genomic_DNA"/>
</dbReference>
<organism evidence="1 2">
    <name type="scientific">Arthrobacter methylotrophus</name>
    <dbReference type="NCBI Taxonomy" id="121291"/>
    <lineage>
        <taxon>Bacteria</taxon>
        <taxon>Bacillati</taxon>
        <taxon>Actinomycetota</taxon>
        <taxon>Actinomycetes</taxon>
        <taxon>Micrococcales</taxon>
        <taxon>Micrococcaceae</taxon>
        <taxon>Arthrobacter</taxon>
    </lineage>
</organism>
<evidence type="ECO:0000313" key="1">
    <source>
        <dbReference type="EMBL" id="MFB9715586.1"/>
    </source>
</evidence>
<protein>
    <recommendedName>
        <fullName evidence="3">DNA-binding protein</fullName>
    </recommendedName>
</protein>
<dbReference type="RefSeq" id="WP_345050688.1">
    <property type="nucleotide sequence ID" value="NZ_BAABED010000001.1"/>
</dbReference>
<sequence>MTIRKQSERDMSQTRSYATTQDMAAKYRISDHTVRLKAQTGEWPCDRIGRLYRFSPEQQDEITQIIAARRPFRHDKDRIAAALRKLSS</sequence>